<reference evidence="11 12" key="1">
    <citation type="submission" date="2019-12" db="EMBL/GenBank/DDBJ databases">
        <authorList>
            <person name="Floudas D."/>
            <person name="Bentzer J."/>
            <person name="Ahren D."/>
            <person name="Johansson T."/>
            <person name="Persson P."/>
            <person name="Tunlid A."/>
        </authorList>
    </citation>
    <scope>NUCLEOTIDE SEQUENCE [LARGE SCALE GENOMIC DNA]</scope>
    <source>
        <strain evidence="11 12">CBS 102.39</strain>
    </source>
</reference>
<feature type="domain" description="DWNN" evidence="10">
    <location>
        <begin position="5"/>
        <end position="78"/>
    </location>
</feature>
<proteinExistence type="predicted"/>
<evidence type="ECO:0000259" key="10">
    <source>
        <dbReference type="PROSITE" id="PS51282"/>
    </source>
</evidence>
<feature type="region of interest" description="Disordered" evidence="8">
    <location>
        <begin position="85"/>
        <end position="145"/>
    </location>
</feature>
<dbReference type="Gene3D" id="3.30.40.10">
    <property type="entry name" value="Zinc/RING finger domain, C3HC4 (zinc finger)"/>
    <property type="match status" value="1"/>
</dbReference>
<accession>A0A8H4QGY3</accession>
<dbReference type="PROSITE" id="PS50158">
    <property type="entry name" value="ZF_CCHC"/>
    <property type="match status" value="1"/>
</dbReference>
<evidence type="ECO:0000256" key="8">
    <source>
        <dbReference type="SAM" id="MobiDB-lite"/>
    </source>
</evidence>
<dbReference type="InterPro" id="IPR014891">
    <property type="entry name" value="DWNN_domain"/>
</dbReference>
<dbReference type="GO" id="GO:0003676">
    <property type="term" value="F:nucleic acid binding"/>
    <property type="evidence" value="ECO:0007669"/>
    <property type="project" value="InterPro"/>
</dbReference>
<evidence type="ECO:0000256" key="2">
    <source>
        <dbReference type="ARBA" id="ARBA00022664"/>
    </source>
</evidence>
<keyword evidence="2" id="KW-0507">mRNA processing</keyword>
<dbReference type="SUPFAM" id="SSF57756">
    <property type="entry name" value="Retrovirus zinc finger-like domains"/>
    <property type="match status" value="1"/>
</dbReference>
<dbReference type="EMBL" id="JAACJL010000058">
    <property type="protein sequence ID" value="KAF4610764.1"/>
    <property type="molecule type" value="Genomic_DNA"/>
</dbReference>
<protein>
    <recommendedName>
        <fullName evidence="13">DWNN-domain-containing protein</fullName>
    </recommendedName>
</protein>
<evidence type="ECO:0000256" key="3">
    <source>
        <dbReference type="ARBA" id="ARBA00022723"/>
    </source>
</evidence>
<dbReference type="Gene3D" id="4.10.60.10">
    <property type="entry name" value="Zinc finger, CCHC-type"/>
    <property type="match status" value="1"/>
</dbReference>
<dbReference type="GO" id="GO:0061630">
    <property type="term" value="F:ubiquitin protein ligase activity"/>
    <property type="evidence" value="ECO:0007669"/>
    <property type="project" value="InterPro"/>
</dbReference>
<feature type="region of interest" description="Disordered" evidence="8">
    <location>
        <begin position="397"/>
        <end position="428"/>
    </location>
</feature>
<dbReference type="GO" id="GO:0005634">
    <property type="term" value="C:nucleus"/>
    <property type="evidence" value="ECO:0007669"/>
    <property type="project" value="UniProtKB-SubCell"/>
</dbReference>
<sequence length="585" mass="64922">MASSVFYKFNSRKDESRVSFDGTGISVFDLKREIILANNMGKANDFDLYIYDATSKQEFKDDSTIIPRSSSVIVKRLPAARPGKGKASLYVNGTSTSMPTSEPVSRGSSVAGGWHKGAMSKRFDGKEDTTTVSPKKSSTPVIESRSRSLLPLAQVAHQVPIGSSITKDDEAAAMAAMFQAQTQNWEETQEKMSHSQRIYSNSRGTGFNRGGKPFQSHMAHHDKPLPPSYVCYRCGQKGHWIQDCPTNSDRDFDNRPRIKRTTGIPRSMLKAVDNPNSSELTQGVMVTPDGGYVVAQPDLASWQKQVSRSKGLTAAEVREKAPSDPTLACPIDNKLFRDAVKTPCCSKVYCEECIQTHLLEKDFICPNCGKKIQSLDKLIMDKPSRTKVSDYIEKAIEESRKESGEEGSNGKDESNSRQQSTAPDDGSALEQDIYSDQQPDMNLDMSQMVVDQIPQLQAQLNQISQALQNPNLPNHVRQQTEMQCQQLQIQLQQAQAVASALALATYQQQAVAAQSAANANLYGLNSYQQQMGGWNQFGGQQPPGQDSAYQRLPVNNRRRNLKRERPSDFVETTNPDGTKVPRYWE</sequence>
<dbReference type="GO" id="GO:0016567">
    <property type="term" value="P:protein ubiquitination"/>
    <property type="evidence" value="ECO:0007669"/>
    <property type="project" value="InterPro"/>
</dbReference>
<feature type="compositionally biased region" description="Low complexity" evidence="8">
    <location>
        <begin position="130"/>
        <end position="141"/>
    </location>
</feature>
<dbReference type="Pfam" id="PF08783">
    <property type="entry name" value="DWNN"/>
    <property type="match status" value="1"/>
</dbReference>
<evidence type="ECO:0000313" key="11">
    <source>
        <dbReference type="EMBL" id="KAF4610764.1"/>
    </source>
</evidence>
<feature type="domain" description="CCHC-type" evidence="9">
    <location>
        <begin position="231"/>
        <end position="245"/>
    </location>
</feature>
<dbReference type="FunFam" id="4.10.60.10:FF:000005">
    <property type="entry name" value="E3 ubiquitin-protein ligase RBBP6"/>
    <property type="match status" value="1"/>
</dbReference>
<dbReference type="InterPro" id="IPR033489">
    <property type="entry name" value="RBBP6"/>
</dbReference>
<dbReference type="Pfam" id="PF13696">
    <property type="entry name" value="zf-CCHC_2"/>
    <property type="match status" value="1"/>
</dbReference>
<evidence type="ECO:0000313" key="12">
    <source>
        <dbReference type="Proteomes" id="UP000521872"/>
    </source>
</evidence>
<dbReference type="PROSITE" id="PS51282">
    <property type="entry name" value="DWNN"/>
    <property type="match status" value="1"/>
</dbReference>
<dbReference type="InterPro" id="IPR036875">
    <property type="entry name" value="Znf_CCHC_sf"/>
</dbReference>
<dbReference type="InterPro" id="IPR025829">
    <property type="entry name" value="Zn_knuckle_CX2CX3GHX4C"/>
</dbReference>
<keyword evidence="4 7" id="KW-0863">Zinc-finger</keyword>
<dbReference type="InterPro" id="IPR013083">
    <property type="entry name" value="Znf_RING/FYVE/PHD"/>
</dbReference>
<comment type="caution">
    <text evidence="11">The sequence shown here is derived from an EMBL/GenBank/DDBJ whole genome shotgun (WGS) entry which is preliminary data.</text>
</comment>
<keyword evidence="6" id="KW-0539">Nucleus</keyword>
<dbReference type="SMART" id="SM00343">
    <property type="entry name" value="ZnF_C2HC"/>
    <property type="match status" value="1"/>
</dbReference>
<gene>
    <name evidence="11" type="ORF">D9613_006973</name>
</gene>
<evidence type="ECO:0000256" key="6">
    <source>
        <dbReference type="ARBA" id="ARBA00023242"/>
    </source>
</evidence>
<dbReference type="InterPro" id="IPR001878">
    <property type="entry name" value="Znf_CCHC"/>
</dbReference>
<dbReference type="GO" id="GO:0006397">
    <property type="term" value="P:mRNA processing"/>
    <property type="evidence" value="ECO:0007669"/>
    <property type="project" value="UniProtKB-KW"/>
</dbReference>
<dbReference type="Proteomes" id="UP000521872">
    <property type="component" value="Unassembled WGS sequence"/>
</dbReference>
<organism evidence="11 12">
    <name type="scientific">Agrocybe pediades</name>
    <dbReference type="NCBI Taxonomy" id="84607"/>
    <lineage>
        <taxon>Eukaryota</taxon>
        <taxon>Fungi</taxon>
        <taxon>Dikarya</taxon>
        <taxon>Basidiomycota</taxon>
        <taxon>Agaricomycotina</taxon>
        <taxon>Agaricomycetes</taxon>
        <taxon>Agaricomycetidae</taxon>
        <taxon>Agaricales</taxon>
        <taxon>Agaricineae</taxon>
        <taxon>Strophariaceae</taxon>
        <taxon>Agrocybe</taxon>
    </lineage>
</organism>
<dbReference type="GO" id="GO:0008270">
    <property type="term" value="F:zinc ion binding"/>
    <property type="evidence" value="ECO:0007669"/>
    <property type="project" value="UniProtKB-KW"/>
</dbReference>
<evidence type="ECO:0000256" key="4">
    <source>
        <dbReference type="ARBA" id="ARBA00022771"/>
    </source>
</evidence>
<dbReference type="PANTHER" id="PTHR15439">
    <property type="entry name" value="RETINOBLASTOMA-BINDING PROTEIN 6"/>
    <property type="match status" value="1"/>
</dbReference>
<evidence type="ECO:0000256" key="7">
    <source>
        <dbReference type="PROSITE-ProRule" id="PRU00047"/>
    </source>
</evidence>
<dbReference type="AlphaFoldDB" id="A0A8H4QGY3"/>
<evidence type="ECO:0000256" key="5">
    <source>
        <dbReference type="ARBA" id="ARBA00022833"/>
    </source>
</evidence>
<keyword evidence="5" id="KW-0862">Zinc</keyword>
<dbReference type="SUPFAM" id="SSF57850">
    <property type="entry name" value="RING/U-box"/>
    <property type="match status" value="1"/>
</dbReference>
<dbReference type="PANTHER" id="PTHR15439:SF0">
    <property type="entry name" value="CELL DIVISION CYCLE AND APOPTOSIS REGULATOR PROTEIN 1-RELATED"/>
    <property type="match status" value="1"/>
</dbReference>
<evidence type="ECO:0000256" key="1">
    <source>
        <dbReference type="ARBA" id="ARBA00004123"/>
    </source>
</evidence>
<feature type="region of interest" description="Disordered" evidence="8">
    <location>
        <begin position="533"/>
        <end position="585"/>
    </location>
</feature>
<feature type="compositionally biased region" description="Polar residues" evidence="8">
    <location>
        <begin position="533"/>
        <end position="548"/>
    </location>
</feature>
<keyword evidence="3" id="KW-0479">Metal-binding</keyword>
<comment type="subcellular location">
    <subcellularLocation>
        <location evidence="1">Nucleus</location>
    </subcellularLocation>
</comment>
<keyword evidence="12" id="KW-1185">Reference proteome</keyword>
<feature type="compositionally biased region" description="Polar residues" evidence="8">
    <location>
        <begin position="91"/>
        <end position="108"/>
    </location>
</feature>
<feature type="compositionally biased region" description="Basic and acidic residues" evidence="8">
    <location>
        <begin position="397"/>
        <end position="415"/>
    </location>
</feature>
<name>A0A8H4QGY3_9AGAR</name>
<dbReference type="GO" id="GO:0006511">
    <property type="term" value="P:ubiquitin-dependent protein catabolic process"/>
    <property type="evidence" value="ECO:0007669"/>
    <property type="project" value="TreeGrafter"/>
</dbReference>
<evidence type="ECO:0000259" key="9">
    <source>
        <dbReference type="PROSITE" id="PS50158"/>
    </source>
</evidence>
<dbReference type="SMART" id="SM01180">
    <property type="entry name" value="DWNN"/>
    <property type="match status" value="1"/>
</dbReference>
<dbReference type="CDD" id="cd16620">
    <property type="entry name" value="vRING-HC-C4C4_RBBP6"/>
    <property type="match status" value="1"/>
</dbReference>
<evidence type="ECO:0008006" key="13">
    <source>
        <dbReference type="Google" id="ProtNLM"/>
    </source>
</evidence>
<dbReference type="Gene3D" id="3.10.20.90">
    <property type="entry name" value="Phosphatidylinositol 3-kinase Catalytic Subunit, Chain A, domain 1"/>
    <property type="match status" value="1"/>
</dbReference>